<comment type="caution">
    <text evidence="2">The sequence shown here is derived from an EMBL/GenBank/DDBJ whole genome shotgun (WGS) entry which is preliminary data.</text>
</comment>
<protein>
    <submittedName>
        <fullName evidence="2">Uncharacterized protein</fullName>
    </submittedName>
</protein>
<keyword evidence="1" id="KW-1133">Transmembrane helix</keyword>
<dbReference type="EMBL" id="LXIE01000001">
    <property type="protein sequence ID" value="OAD92699.1"/>
    <property type="molecule type" value="Genomic_DNA"/>
</dbReference>
<dbReference type="RefSeq" id="WP_068760712.1">
    <property type="nucleotide sequence ID" value="NZ_LXIE01000001.1"/>
</dbReference>
<dbReference type="Proteomes" id="UP000077552">
    <property type="component" value="Unassembled WGS sequence"/>
</dbReference>
<evidence type="ECO:0000313" key="3">
    <source>
        <dbReference type="Proteomes" id="UP000077552"/>
    </source>
</evidence>
<organism evidence="2 3">
    <name type="scientific">Aequorivita soesokkakensis</name>
    <dbReference type="NCBI Taxonomy" id="1385699"/>
    <lineage>
        <taxon>Bacteria</taxon>
        <taxon>Pseudomonadati</taxon>
        <taxon>Bacteroidota</taxon>
        <taxon>Flavobacteriia</taxon>
        <taxon>Flavobacteriales</taxon>
        <taxon>Flavobacteriaceae</taxon>
        <taxon>Aequorivita</taxon>
    </lineage>
</organism>
<sequence length="166" mass="18892">MKENKNISGFKAPENYFEDFEERLFGKISEENFPKSAGHTVPDGYFENLEDRVLKTVIASEKPTKVIPLFAKKYFGYAAAIAACLLLGFMLFNTKTDNSGLDSLQLAAIDTYIEDGNLNIDLYDLTSYIDDEDITDLNMDDHQFSETTLENYLLENVDEETLINEQ</sequence>
<gene>
    <name evidence="2" type="ORF">A7A78_01965</name>
</gene>
<evidence type="ECO:0000313" key="2">
    <source>
        <dbReference type="EMBL" id="OAD92699.1"/>
    </source>
</evidence>
<feature type="transmembrane region" description="Helical" evidence="1">
    <location>
        <begin position="74"/>
        <end position="92"/>
    </location>
</feature>
<keyword evidence="1" id="KW-0812">Transmembrane</keyword>
<reference evidence="2 3" key="1">
    <citation type="submission" date="2016-05" db="EMBL/GenBank/DDBJ databases">
        <title>Genome sequencing of Vitellibacter soesokkakensis RSSK-12.</title>
        <authorList>
            <person name="Thevarajoo S."/>
            <person name="Selvaratnam C."/>
            <person name="Goh K.M."/>
            <person name="Chan K.-G."/>
            <person name="Chong C.S."/>
        </authorList>
    </citation>
    <scope>NUCLEOTIDE SEQUENCE [LARGE SCALE GENOMIC DNA]</scope>
    <source>
        <strain evidence="2 3">RSSK-12</strain>
    </source>
</reference>
<dbReference type="STRING" id="1385699.A7A78_01965"/>
<name>A0A1A9LH49_9FLAO</name>
<keyword evidence="1" id="KW-0472">Membrane</keyword>
<evidence type="ECO:0000256" key="1">
    <source>
        <dbReference type="SAM" id="Phobius"/>
    </source>
</evidence>
<proteinExistence type="predicted"/>
<dbReference type="AlphaFoldDB" id="A0A1A9LH49"/>
<dbReference type="OrthoDB" id="981524at2"/>
<keyword evidence="3" id="KW-1185">Reference proteome</keyword>
<accession>A0A1A9LH49</accession>